<feature type="transmembrane region" description="Helical" evidence="15">
    <location>
        <begin position="595"/>
        <end position="619"/>
    </location>
</feature>
<evidence type="ECO:0000256" key="15">
    <source>
        <dbReference type="SAM" id="Phobius"/>
    </source>
</evidence>
<evidence type="ECO:0000256" key="4">
    <source>
        <dbReference type="ARBA" id="ARBA00022670"/>
    </source>
</evidence>
<reference evidence="18" key="1">
    <citation type="submission" date="2021-12" db="EMBL/GenBank/DDBJ databases">
        <authorList>
            <person name="King R."/>
        </authorList>
    </citation>
    <scope>NUCLEOTIDE SEQUENCE</scope>
</reference>
<evidence type="ECO:0000256" key="11">
    <source>
        <dbReference type="ARBA" id="ARBA00023049"/>
    </source>
</evidence>
<evidence type="ECO:0000256" key="12">
    <source>
        <dbReference type="ARBA" id="ARBA00023136"/>
    </source>
</evidence>
<dbReference type="Pfam" id="PF04389">
    <property type="entry name" value="Peptidase_M28"/>
    <property type="match status" value="1"/>
</dbReference>
<keyword evidence="4" id="KW-0645">Protease</keyword>
<evidence type="ECO:0000256" key="14">
    <source>
        <dbReference type="ARBA" id="ARBA00078796"/>
    </source>
</evidence>
<evidence type="ECO:0000256" key="8">
    <source>
        <dbReference type="ARBA" id="ARBA00022824"/>
    </source>
</evidence>
<keyword evidence="8" id="KW-0256">Endoplasmic reticulum</keyword>
<feature type="transmembrane region" description="Helical" evidence="15">
    <location>
        <begin position="501"/>
        <end position="519"/>
    </location>
</feature>
<keyword evidence="13" id="KW-0325">Glycoprotein</keyword>
<dbReference type="EMBL" id="OU893335">
    <property type="protein sequence ID" value="CAH0759549.1"/>
    <property type="molecule type" value="Genomic_DNA"/>
</dbReference>
<organism evidence="18 19">
    <name type="scientific">Diatraea saccharalis</name>
    <name type="common">sugarcane borer</name>
    <dbReference type="NCBI Taxonomy" id="40085"/>
    <lineage>
        <taxon>Eukaryota</taxon>
        <taxon>Metazoa</taxon>
        <taxon>Ecdysozoa</taxon>
        <taxon>Arthropoda</taxon>
        <taxon>Hexapoda</taxon>
        <taxon>Insecta</taxon>
        <taxon>Pterygota</taxon>
        <taxon>Neoptera</taxon>
        <taxon>Endopterygota</taxon>
        <taxon>Lepidoptera</taxon>
        <taxon>Glossata</taxon>
        <taxon>Ditrysia</taxon>
        <taxon>Pyraloidea</taxon>
        <taxon>Crambidae</taxon>
        <taxon>Crambinae</taxon>
        <taxon>Diatraea</taxon>
    </lineage>
</organism>
<evidence type="ECO:0000313" key="18">
    <source>
        <dbReference type="EMBL" id="CAH0759549.1"/>
    </source>
</evidence>
<evidence type="ECO:0000256" key="10">
    <source>
        <dbReference type="ARBA" id="ARBA00022989"/>
    </source>
</evidence>
<feature type="transmembrane region" description="Helical" evidence="15">
    <location>
        <begin position="37"/>
        <end position="56"/>
    </location>
</feature>
<feature type="transmembrane region" description="Helical" evidence="15">
    <location>
        <begin position="459"/>
        <end position="480"/>
    </location>
</feature>
<dbReference type="InterPro" id="IPR053973">
    <property type="entry name" value="ERMP1-like_C"/>
</dbReference>
<dbReference type="GO" id="GO:0046872">
    <property type="term" value="F:metal ion binding"/>
    <property type="evidence" value="ECO:0007669"/>
    <property type="project" value="UniProtKB-KW"/>
</dbReference>
<proteinExistence type="inferred from homology"/>
<protein>
    <recommendedName>
        <fullName evidence="14">FXNA-like protease</fullName>
    </recommendedName>
</protein>
<evidence type="ECO:0000256" key="6">
    <source>
        <dbReference type="ARBA" id="ARBA00022723"/>
    </source>
</evidence>
<dbReference type="PANTHER" id="PTHR12147:SF22">
    <property type="entry name" value="ENDOPLASMIC RETICULUM METALLOPEPTIDASE 1"/>
    <property type="match status" value="1"/>
</dbReference>
<reference evidence="18" key="2">
    <citation type="submission" date="2022-10" db="EMBL/GenBank/DDBJ databases">
        <authorList>
            <consortium name="ENA_rothamsted_submissions"/>
            <consortium name="culmorum"/>
            <person name="King R."/>
        </authorList>
    </citation>
    <scope>NUCLEOTIDE SEQUENCE</scope>
</reference>
<evidence type="ECO:0000256" key="5">
    <source>
        <dbReference type="ARBA" id="ARBA00022692"/>
    </source>
</evidence>
<evidence type="ECO:0000259" key="16">
    <source>
        <dbReference type="Pfam" id="PF04389"/>
    </source>
</evidence>
<feature type="transmembrane region" description="Helical" evidence="15">
    <location>
        <begin position="393"/>
        <end position="411"/>
    </location>
</feature>
<dbReference type="PANTHER" id="PTHR12147">
    <property type="entry name" value="METALLOPEPTIDASE M28 FAMILY MEMBER"/>
    <property type="match status" value="1"/>
</dbReference>
<dbReference type="GO" id="GO:0005789">
    <property type="term" value="C:endoplasmic reticulum membrane"/>
    <property type="evidence" value="ECO:0007669"/>
    <property type="project" value="UniProtKB-SubCell"/>
</dbReference>
<feature type="transmembrane region" description="Helical" evidence="15">
    <location>
        <begin position="624"/>
        <end position="643"/>
    </location>
</feature>
<dbReference type="OrthoDB" id="76293at2759"/>
<accession>A0A9P0C9M1</accession>
<dbReference type="GO" id="GO:0006508">
    <property type="term" value="P:proteolysis"/>
    <property type="evidence" value="ECO:0007669"/>
    <property type="project" value="UniProtKB-KW"/>
</dbReference>
<keyword evidence="11" id="KW-0482">Metalloprotease</keyword>
<comment type="subcellular location">
    <subcellularLocation>
        <location evidence="2">Endoplasmic reticulum membrane</location>
        <topology evidence="2">Multi-pass membrane protein</topology>
    </subcellularLocation>
</comment>
<keyword evidence="9" id="KW-0862">Zinc</keyword>
<comment type="cofactor">
    <cofactor evidence="1">
        <name>Zn(2+)</name>
        <dbReference type="ChEBI" id="CHEBI:29105"/>
    </cofactor>
</comment>
<feature type="domain" description="Endoplasmic reticulum metallopeptidase 1-like C-terminal" evidence="17">
    <location>
        <begin position="651"/>
        <end position="884"/>
    </location>
</feature>
<sequence>MENKEESKISTRKRRLGSKVVFEITRKGVHLYEPVKSVPSIFIILVLGLYMLLGYITQLIEDDMPRVIPDTEVPSDSWDTFSEESALRYLQQIVGDKPRVAGTSYHLQKTRDMYSIVQDIAGQAKIPVRTDWQIASGDYWLNFGVPFVNYYQNVSNIIAVLEGDSGFRPNGDTGASLLVNCHYDSVPFALGASDNAVFCAVMAETLRRLTQRTRKFRHNIVFLFNGAEENPLQGSHAFLQHPWAAGVTSVINLDAAGMNGKPSVFQVTDSRILRAYQRGTSRPSAQAVGEFLFSSGIIPSDTDFRVFRDFGQIQGIDVAFTKWGHVYHTRYDSPELLKAGVVQNAGNMLLNVLIAAADMDLDEKVEPTKMVYLDYLNMFMVSISYPASHILDVFVAMFAILSVIYYVWLAGPRWSTVQELLMVLMGRIAALVAGCVVVVVATAVMVASTIQLRYLTQPWLVVAVYWMPYIITGIAIAHLYDAWRTKKSGLNRSIRALQAMAATRLMLACILAAMAAVPALTPLRYALSVPLFIMSLTSIISITVVRYFRLQGYQHLILEFLLSIPSAMFMFLLALRLDSIMLPIMGRSSSPTPDYTVAVINLGMAILAGVTVSGVELLFSRRQLWVPLGVLGGLSVILMFIPFSPYQDNGPSTQRHHWFHSEIVSHDASQSVIERNAGVLITKHDPYSTSRAQIALNTAGVHLHARTDFGADCHTEIYCGLPLYRIAFGRVLSRSVFMYSSPPAPLSPSPHAAATKQCEGDVCRYNFTFTVSPHNLITFHPRDNVTVSQWSLNTPLKPSFNVSDRPVYLIIHSVATYTQNIPPLTISVDVRAPASLQSSPLLDVSLHSHLIHHPEAFTAEYRSLLAAAPKYFNIATFLSFRHNYVF</sequence>
<keyword evidence="12 15" id="KW-0472">Membrane</keyword>
<evidence type="ECO:0000256" key="13">
    <source>
        <dbReference type="ARBA" id="ARBA00023180"/>
    </source>
</evidence>
<evidence type="ECO:0000256" key="2">
    <source>
        <dbReference type="ARBA" id="ARBA00004477"/>
    </source>
</evidence>
<dbReference type="Pfam" id="PF22248">
    <property type="entry name" value="ERMP1_C"/>
    <property type="match status" value="1"/>
</dbReference>
<feature type="domain" description="Peptidase M28" evidence="16">
    <location>
        <begin position="156"/>
        <end position="352"/>
    </location>
</feature>
<keyword evidence="5 15" id="KW-0812">Transmembrane</keyword>
<keyword evidence="10 15" id="KW-1133">Transmembrane helix</keyword>
<dbReference type="GO" id="GO:0008235">
    <property type="term" value="F:metalloexopeptidase activity"/>
    <property type="evidence" value="ECO:0007669"/>
    <property type="project" value="InterPro"/>
</dbReference>
<dbReference type="FunFam" id="3.40.630.10:FF:000008">
    <property type="entry name" value="Endoplasmic reticulum metallopeptidase 1"/>
    <property type="match status" value="1"/>
</dbReference>
<evidence type="ECO:0000256" key="7">
    <source>
        <dbReference type="ARBA" id="ARBA00022801"/>
    </source>
</evidence>
<feature type="transmembrane region" description="Helical" evidence="15">
    <location>
        <begin position="556"/>
        <end position="575"/>
    </location>
</feature>
<evidence type="ECO:0000256" key="1">
    <source>
        <dbReference type="ARBA" id="ARBA00001947"/>
    </source>
</evidence>
<evidence type="ECO:0000313" key="19">
    <source>
        <dbReference type="Proteomes" id="UP001153714"/>
    </source>
</evidence>
<keyword evidence="19" id="KW-1185">Reference proteome</keyword>
<keyword evidence="7" id="KW-0378">Hydrolase</keyword>
<feature type="transmembrane region" description="Helical" evidence="15">
    <location>
        <begin position="525"/>
        <end position="544"/>
    </location>
</feature>
<dbReference type="InterPro" id="IPR045175">
    <property type="entry name" value="M28_fam"/>
</dbReference>
<dbReference type="InterPro" id="IPR007484">
    <property type="entry name" value="Peptidase_M28"/>
</dbReference>
<dbReference type="Proteomes" id="UP001153714">
    <property type="component" value="Chromosome 4"/>
</dbReference>
<comment type="similarity">
    <text evidence="3">Belongs to the peptidase M28 family.</text>
</comment>
<feature type="transmembrane region" description="Helical" evidence="15">
    <location>
        <begin position="423"/>
        <end position="447"/>
    </location>
</feature>
<evidence type="ECO:0000256" key="3">
    <source>
        <dbReference type="ARBA" id="ARBA00010918"/>
    </source>
</evidence>
<evidence type="ECO:0000259" key="17">
    <source>
        <dbReference type="Pfam" id="PF22248"/>
    </source>
</evidence>
<gene>
    <name evidence="18" type="ORF">DIATSA_LOCUS9848</name>
</gene>
<dbReference type="SUPFAM" id="SSF53187">
    <property type="entry name" value="Zn-dependent exopeptidases"/>
    <property type="match status" value="1"/>
</dbReference>
<evidence type="ECO:0000256" key="9">
    <source>
        <dbReference type="ARBA" id="ARBA00022833"/>
    </source>
</evidence>
<name>A0A9P0C9M1_9NEOP</name>
<keyword evidence="6" id="KW-0479">Metal-binding</keyword>
<dbReference type="AlphaFoldDB" id="A0A9P0C9M1"/>
<dbReference type="Gene3D" id="3.40.630.10">
    <property type="entry name" value="Zn peptidases"/>
    <property type="match status" value="1"/>
</dbReference>